<feature type="transmembrane region" description="Helical" evidence="1">
    <location>
        <begin position="49"/>
        <end position="69"/>
    </location>
</feature>
<accession>A0ABQ0KE19</accession>
<keyword evidence="1" id="KW-0812">Transmembrane</keyword>
<evidence type="ECO:0000256" key="1">
    <source>
        <dbReference type="SAM" id="Phobius"/>
    </source>
</evidence>
<sequence>MSRRRLQPNLTGFSAASNRRLVSVSVVYLAGFLGWVIGGYVAAGGTTGGIVGAAVAAGVAIVVVFVPWWGQPVWSWALLALRSRRSVISWNDPITVANNRSGGGVRIEQQ</sequence>
<gene>
    <name evidence="2" type="ORF">RMCN_0765</name>
</gene>
<name>A0ABQ0KE19_MYCNV</name>
<proteinExistence type="predicted"/>
<keyword evidence="3" id="KW-1185">Reference proteome</keyword>
<reference evidence="2 3" key="1">
    <citation type="journal article" date="2016" name="Genome Announc.">
        <title>Draft Genome Sequences of Five Rapidly Growing Mycobacterium Species, M. thermoresistibile, M. fortuitum subsp. acetamidolyticum, M. canariasense, M. brisbanense, and M. novocastrense.</title>
        <authorList>
            <person name="Katahira K."/>
            <person name="Ogura Y."/>
            <person name="Gotoh Y."/>
            <person name="Hayashi T."/>
        </authorList>
    </citation>
    <scope>NUCLEOTIDE SEQUENCE [LARGE SCALE GENOMIC DNA]</scope>
    <source>
        <strain evidence="2 3">JCM18114</strain>
    </source>
</reference>
<evidence type="ECO:0000313" key="2">
    <source>
        <dbReference type="EMBL" id="GAT07632.1"/>
    </source>
</evidence>
<keyword evidence="1" id="KW-0472">Membrane</keyword>
<organism evidence="2 3">
    <name type="scientific">Mycolicibacterium novocastrense</name>
    <name type="common">Mycobacterium novocastrense</name>
    <dbReference type="NCBI Taxonomy" id="59813"/>
    <lineage>
        <taxon>Bacteria</taxon>
        <taxon>Bacillati</taxon>
        <taxon>Actinomycetota</taxon>
        <taxon>Actinomycetes</taxon>
        <taxon>Mycobacteriales</taxon>
        <taxon>Mycobacteriaceae</taxon>
        <taxon>Mycolicibacterium</taxon>
    </lineage>
</organism>
<dbReference type="EMBL" id="BCTA01000012">
    <property type="protein sequence ID" value="GAT07632.1"/>
    <property type="molecule type" value="Genomic_DNA"/>
</dbReference>
<evidence type="ECO:0000313" key="3">
    <source>
        <dbReference type="Proteomes" id="UP000069773"/>
    </source>
</evidence>
<comment type="caution">
    <text evidence="2">The sequence shown here is derived from an EMBL/GenBank/DDBJ whole genome shotgun (WGS) entry which is preliminary data.</text>
</comment>
<keyword evidence="1" id="KW-1133">Transmembrane helix</keyword>
<feature type="transmembrane region" description="Helical" evidence="1">
    <location>
        <begin position="21"/>
        <end position="43"/>
    </location>
</feature>
<dbReference type="Proteomes" id="UP000069773">
    <property type="component" value="Unassembled WGS sequence"/>
</dbReference>
<protein>
    <submittedName>
        <fullName evidence="2">Uncharacterized protein</fullName>
    </submittedName>
</protein>